<keyword evidence="3" id="KW-1185">Reference proteome</keyword>
<accession>A0AAU9C8A5</accession>
<dbReference type="EMBL" id="AP024714">
    <property type="protein sequence ID" value="BCX80659.1"/>
    <property type="molecule type" value="Genomic_DNA"/>
</dbReference>
<feature type="signal peptide" evidence="1">
    <location>
        <begin position="1"/>
        <end position="24"/>
    </location>
</feature>
<evidence type="ECO:0000256" key="1">
    <source>
        <dbReference type="SAM" id="SignalP"/>
    </source>
</evidence>
<feature type="chain" id="PRO_5043773338" description="Cell surface protein" evidence="1">
    <location>
        <begin position="25"/>
        <end position="595"/>
    </location>
</feature>
<dbReference type="RefSeq" id="WP_317705619.1">
    <property type="nucleotide sequence ID" value="NZ_AP024714.1"/>
</dbReference>
<evidence type="ECO:0000313" key="3">
    <source>
        <dbReference type="Proteomes" id="UP001321825"/>
    </source>
</evidence>
<evidence type="ECO:0008006" key="4">
    <source>
        <dbReference type="Google" id="ProtNLM"/>
    </source>
</evidence>
<protein>
    <recommendedName>
        <fullName evidence="4">Cell surface protein</fullName>
    </recommendedName>
</protein>
<reference evidence="3" key="1">
    <citation type="journal article" date="2024" name="Int. J. Syst. Evol. Microbiol.">
        <title>Methylomarinovum tepidoasis sp. nov., a moderately thermophilic methanotroph of the family Methylothermaceae isolated from a deep-sea hydrothermal field.</title>
        <authorList>
            <person name="Hirayama H."/>
            <person name="Takaki Y."/>
            <person name="Abe M."/>
            <person name="Miyazaki M."/>
            <person name="Uematsu K."/>
            <person name="Matsui Y."/>
            <person name="Takai K."/>
        </authorList>
    </citation>
    <scope>NUCLEOTIDE SEQUENCE [LARGE SCALE GENOMIC DNA]</scope>
    <source>
        <strain evidence="3">IT-9</strain>
    </source>
</reference>
<name>A0AAU9C8A5_9GAMM</name>
<proteinExistence type="predicted"/>
<evidence type="ECO:0000313" key="2">
    <source>
        <dbReference type="EMBL" id="BCX80659.1"/>
    </source>
</evidence>
<dbReference type="KEGG" id="mcau:MIT9_P0233"/>
<gene>
    <name evidence="2" type="ORF">MIT9_P0233</name>
</gene>
<organism evidence="2 3">
    <name type="scientific">Methylomarinovum caldicuralii</name>
    <dbReference type="NCBI Taxonomy" id="438856"/>
    <lineage>
        <taxon>Bacteria</taxon>
        <taxon>Pseudomonadati</taxon>
        <taxon>Pseudomonadota</taxon>
        <taxon>Gammaproteobacteria</taxon>
        <taxon>Methylococcales</taxon>
        <taxon>Methylothermaceae</taxon>
        <taxon>Methylomarinovum</taxon>
    </lineage>
</organism>
<dbReference type="AlphaFoldDB" id="A0AAU9C8A5"/>
<dbReference type="Proteomes" id="UP001321825">
    <property type="component" value="Chromosome"/>
</dbReference>
<keyword evidence="1" id="KW-0732">Signal</keyword>
<sequence length="595" mass="63951">MRKFKLSRIALAVAAAGAVGSASAVTVNPDRTGQVIILPYYNVNNNFVTNVEIVNTQDEYKIVKVRLRESGNSQDVLDFNIYMSPHDVWKGVIRPVQRTVNGETVTRANLVSADTTCTLPRNDAPLTINGVSGLTLNSTGWDMNVVYPDVTDADAREGYIEIIEVGTIDTDTYVDLDGDGATTDDSEGGAIKLTDAIKHKDGVPPNCQAIEAAWTNGVTKSKESSGAEVENWGSYAPNSIEYVGDEDGALSKPTGGIYAFEVLLNTPTGSAFIAEGTAIDHYSTRSQHYRPDDPVNFLLPSLASGDVDSTLVVDASTDGALLLRNWPETYDATLNDGDTHTPRSGTNPLPIAHVLQAEAVMNSYFVNPDFDGATEWVLTFPMKKHGIFNGKWHNGVLLFDDQTGEYTCSNPVGSPVSGTGTTEGENVCFKDRDKDVEVSVAVYDYEEGTIKQEDTGFTVSPVLEPETNKIILSREVNILTFAESGSSILGATERTNINPGVDFKAGWAKISFVDSATNGICLENADLSDDTVPGFIQDGDPATVTCGVPVVGFAALQGSDFNIQSGTYFGETLEHRFERSITPTVDADDDGNNLE</sequence>